<sequence length="289" mass="32077">MEDGLALATFPLTLLLTLTCLASRARRATAGVERQWESGAFPELQAPSQDDHRFAWAPPARVAEQFYLGPIGPSFPGHTLAQVNRVLVQRFWTVPQCRCSETMSSDAKMEISEAAKSGDGTLANVGIKVNGKFKSPVNNQLFDTKEALDLHLKRFLPALRLHTARPRLLVFDSSGRLARHLQESLEDFEVVAVDDRTVPKRRSLGSLHEKAHFEVKADVLKTSPPALDAKAEAFDVVLVPFALHRLCWGEERLLLALWSTSVLLSDVGCQEVLQDKGLLHRYDPSMFVG</sequence>
<organism evidence="2 3">
    <name type="scientific">Symbiodinium microadriaticum</name>
    <name type="common">Dinoflagellate</name>
    <name type="synonym">Zooxanthella microadriatica</name>
    <dbReference type="NCBI Taxonomy" id="2951"/>
    <lineage>
        <taxon>Eukaryota</taxon>
        <taxon>Sar</taxon>
        <taxon>Alveolata</taxon>
        <taxon>Dinophyceae</taxon>
        <taxon>Suessiales</taxon>
        <taxon>Symbiodiniaceae</taxon>
        <taxon>Symbiodinium</taxon>
    </lineage>
</organism>
<keyword evidence="3" id="KW-1185">Reference proteome</keyword>
<evidence type="ECO:0000313" key="2">
    <source>
        <dbReference type="EMBL" id="OLP79119.1"/>
    </source>
</evidence>
<feature type="signal peptide" evidence="1">
    <location>
        <begin position="1"/>
        <end position="30"/>
    </location>
</feature>
<comment type="caution">
    <text evidence="2">The sequence shown here is derived from an EMBL/GenBank/DDBJ whole genome shotgun (WGS) entry which is preliminary data.</text>
</comment>
<dbReference type="EMBL" id="LSRX01001522">
    <property type="protein sequence ID" value="OLP79119.1"/>
    <property type="molecule type" value="Genomic_DNA"/>
</dbReference>
<feature type="chain" id="PRO_5013113473" evidence="1">
    <location>
        <begin position="31"/>
        <end position="289"/>
    </location>
</feature>
<reference evidence="2 3" key="1">
    <citation type="submission" date="2016-02" db="EMBL/GenBank/DDBJ databases">
        <title>Genome analysis of coral dinoflagellate symbionts highlights evolutionary adaptations to a symbiotic lifestyle.</title>
        <authorList>
            <person name="Aranda M."/>
            <person name="Li Y."/>
            <person name="Liew Y.J."/>
            <person name="Baumgarten S."/>
            <person name="Simakov O."/>
            <person name="Wilson M."/>
            <person name="Piel J."/>
            <person name="Ashoor H."/>
            <person name="Bougouffa S."/>
            <person name="Bajic V.B."/>
            <person name="Ryu T."/>
            <person name="Ravasi T."/>
            <person name="Bayer T."/>
            <person name="Micklem G."/>
            <person name="Kim H."/>
            <person name="Bhak J."/>
            <person name="Lajeunesse T.C."/>
            <person name="Voolstra C.R."/>
        </authorList>
    </citation>
    <scope>NUCLEOTIDE SEQUENCE [LARGE SCALE GENOMIC DNA]</scope>
    <source>
        <strain evidence="2 3">CCMP2467</strain>
    </source>
</reference>
<proteinExistence type="predicted"/>
<evidence type="ECO:0000256" key="1">
    <source>
        <dbReference type="SAM" id="SignalP"/>
    </source>
</evidence>
<dbReference type="AlphaFoldDB" id="A0A1Q9C866"/>
<name>A0A1Q9C866_SYMMI</name>
<gene>
    <name evidence="2" type="ORF">AK812_SmicGene40626</name>
</gene>
<accession>A0A1Q9C866</accession>
<protein>
    <submittedName>
        <fullName evidence="2">Uncharacterized protein</fullName>
    </submittedName>
</protein>
<evidence type="ECO:0000313" key="3">
    <source>
        <dbReference type="Proteomes" id="UP000186817"/>
    </source>
</evidence>
<dbReference type="OrthoDB" id="446071at2759"/>
<keyword evidence="1" id="KW-0732">Signal</keyword>
<dbReference type="Proteomes" id="UP000186817">
    <property type="component" value="Unassembled WGS sequence"/>
</dbReference>